<keyword evidence="1" id="KW-1133">Transmembrane helix</keyword>
<reference evidence="2 3" key="1">
    <citation type="submission" date="2015-07" db="EMBL/GenBank/DDBJ databases">
        <authorList>
            <person name="Ju K.-S."/>
            <person name="Doroghazi J.R."/>
            <person name="Metcalf W.W."/>
        </authorList>
    </citation>
    <scope>NUCLEOTIDE SEQUENCE [LARGE SCALE GENOMIC DNA]</scope>
    <source>
        <strain evidence="2 3">NRRL B-3589</strain>
    </source>
</reference>
<proteinExistence type="predicted"/>
<name>A0ABR5IYD7_9ACTN</name>
<evidence type="ECO:0008006" key="4">
    <source>
        <dbReference type="Google" id="ProtNLM"/>
    </source>
</evidence>
<keyword evidence="1" id="KW-0472">Membrane</keyword>
<keyword evidence="1" id="KW-0812">Transmembrane</keyword>
<keyword evidence="3" id="KW-1185">Reference proteome</keyword>
<dbReference type="RefSeq" id="WP_030874630.1">
    <property type="nucleotide sequence ID" value="NZ_JBIRHZ010000007.1"/>
</dbReference>
<protein>
    <recommendedName>
        <fullName evidence="4">Secreted protein</fullName>
    </recommendedName>
</protein>
<dbReference type="EMBL" id="LGUT01002992">
    <property type="protein sequence ID" value="KOG86178.1"/>
    <property type="molecule type" value="Genomic_DNA"/>
</dbReference>
<organism evidence="2 3">
    <name type="scientific">Streptomyces varsoviensis</name>
    <dbReference type="NCBI Taxonomy" id="67373"/>
    <lineage>
        <taxon>Bacteria</taxon>
        <taxon>Bacillati</taxon>
        <taxon>Actinomycetota</taxon>
        <taxon>Actinomycetes</taxon>
        <taxon>Kitasatosporales</taxon>
        <taxon>Streptomycetaceae</taxon>
        <taxon>Streptomyces</taxon>
    </lineage>
</organism>
<feature type="transmembrane region" description="Helical" evidence="1">
    <location>
        <begin position="6"/>
        <end position="24"/>
    </location>
</feature>
<evidence type="ECO:0000313" key="2">
    <source>
        <dbReference type="EMBL" id="KOG86178.1"/>
    </source>
</evidence>
<comment type="caution">
    <text evidence="2">The sequence shown here is derived from an EMBL/GenBank/DDBJ whole genome shotgun (WGS) entry which is preliminary data.</text>
</comment>
<dbReference type="Proteomes" id="UP000037020">
    <property type="component" value="Unassembled WGS sequence"/>
</dbReference>
<gene>
    <name evidence="2" type="ORF">ADK38_32505</name>
</gene>
<sequence>MGSDVLITFGTVIVGLLTLVGVLSTNRFQLKMARDNAKHVKDIEMNAGFTAASRACWMALSEIRSIIADANARLSRVAASSSPDFSEPSLSKQFENKVREHRVVIGRYASELEGILRLLDEVDHCLTSFDQAEIQVRDNPIRQRGMADDAERLSSLAREMRLRMDEWLPRLKKQMGLEI</sequence>
<evidence type="ECO:0000256" key="1">
    <source>
        <dbReference type="SAM" id="Phobius"/>
    </source>
</evidence>
<evidence type="ECO:0000313" key="3">
    <source>
        <dbReference type="Proteomes" id="UP000037020"/>
    </source>
</evidence>
<accession>A0ABR5IYD7</accession>